<evidence type="ECO:0000313" key="1">
    <source>
        <dbReference type="EMBL" id="TNC51873.1"/>
    </source>
</evidence>
<evidence type="ECO:0000313" key="2">
    <source>
        <dbReference type="Proteomes" id="UP000305887"/>
    </source>
</evidence>
<accession>A0A5C4MZY2</accession>
<sequence length="135" mass="13744">MDLPIISAAVIGLTVVSMTDGIGSATAPHKAEGVAALVGEHLYASEDHIVSWGPPVRAEDLSLKDLGLVSEVITSATGEAQGLVVSVGGLWGIGAQDVQLGMDRVHLIRAQGGETRLVVDLSAEGAEPPVDGLQS</sequence>
<proteinExistence type="predicted"/>
<gene>
    <name evidence="1" type="ORF">FHG66_03415</name>
</gene>
<keyword evidence="2" id="KW-1185">Reference proteome</keyword>
<dbReference type="Proteomes" id="UP000305887">
    <property type="component" value="Unassembled WGS sequence"/>
</dbReference>
<dbReference type="AlphaFoldDB" id="A0A5C4MZY2"/>
<protein>
    <submittedName>
        <fullName evidence="1">Uncharacterized protein</fullName>
    </submittedName>
</protein>
<dbReference type="RefSeq" id="WP_139075295.1">
    <property type="nucleotide sequence ID" value="NZ_VDFU01000003.1"/>
</dbReference>
<dbReference type="EMBL" id="VDFU01000003">
    <property type="protein sequence ID" value="TNC51873.1"/>
    <property type="molecule type" value="Genomic_DNA"/>
</dbReference>
<dbReference type="OrthoDB" id="7862095at2"/>
<reference evidence="1 2" key="1">
    <citation type="submission" date="2019-06" db="EMBL/GenBank/DDBJ databases">
        <title>YIM 131921 draft genome.</title>
        <authorList>
            <person name="Jiang L."/>
        </authorList>
    </citation>
    <scope>NUCLEOTIDE SEQUENCE [LARGE SCALE GENOMIC DNA]</scope>
    <source>
        <strain evidence="1 2">YIM 131921</strain>
    </source>
</reference>
<dbReference type="Gene3D" id="2.30.30.240">
    <property type="entry name" value="PRC-barrel domain"/>
    <property type="match status" value="1"/>
</dbReference>
<name>A0A5C4MZY2_9RHOB</name>
<organism evidence="1 2">
    <name type="scientific">Rubellimicrobium rubrum</name>
    <dbReference type="NCBI Taxonomy" id="2585369"/>
    <lineage>
        <taxon>Bacteria</taxon>
        <taxon>Pseudomonadati</taxon>
        <taxon>Pseudomonadota</taxon>
        <taxon>Alphaproteobacteria</taxon>
        <taxon>Rhodobacterales</taxon>
        <taxon>Roseobacteraceae</taxon>
        <taxon>Rubellimicrobium</taxon>
    </lineage>
</organism>
<comment type="caution">
    <text evidence="1">The sequence shown here is derived from an EMBL/GenBank/DDBJ whole genome shotgun (WGS) entry which is preliminary data.</text>
</comment>